<feature type="compositionally biased region" description="Basic and acidic residues" evidence="3">
    <location>
        <begin position="47"/>
        <end position="63"/>
    </location>
</feature>
<proteinExistence type="predicted"/>
<evidence type="ECO:0000256" key="3">
    <source>
        <dbReference type="SAM" id="MobiDB-lite"/>
    </source>
</evidence>
<keyword evidence="1" id="KW-0853">WD repeat</keyword>
<dbReference type="SUPFAM" id="SSF50978">
    <property type="entry name" value="WD40 repeat-like"/>
    <property type="match status" value="1"/>
</dbReference>
<sequence>MNRFTNAFSAAIPASNSSDASSLYPRDSPIAYSLLEPVFPSSQSIKATRDDRHPKAIYDDPRSPYDSAASPSESLPGPTTTSTIPQVPIFTRPSRPAFLRHLTDDDSRSQTPTPRIRSESRERDMSVRVNLMAAAATTTTRRGWGMSSATGTTRMNRMADGPDGKYAVGGGQYLRVFQVSDPSSGSSTPMIQEEFKERTLLAKGRGGATISEVVNLWKSNWPVGKGVNDVDWGVAAWDHKLVTAAPSGNFMLFDVEKGRLDKELSSGSFRPLNCAQFCHQPSYCHMVLIGGTDGNIKLLDLRSGDPPSRRPLRHSSAITSLCFSPTDASSFVIGLEDGTIKRYDWRMAGKHLGTVYGAHGSKAVMDLKWKPADDSVGGGGAGWLASAGANKIVQVRLKKFLYSIHQADKQDGRFGI</sequence>
<feature type="region of interest" description="Disordered" evidence="3">
    <location>
        <begin position="41"/>
        <end position="124"/>
    </location>
</feature>
<dbReference type="InterPro" id="IPR037590">
    <property type="entry name" value="WDR24"/>
</dbReference>
<gene>
    <name evidence="4" type="ORF">I312_05882</name>
</gene>
<evidence type="ECO:0000256" key="2">
    <source>
        <dbReference type="ARBA" id="ARBA00022737"/>
    </source>
</evidence>
<name>A0A0D0VEE5_CRYGA</name>
<feature type="compositionally biased region" description="Polar residues" evidence="3">
    <location>
        <begin position="1"/>
        <end position="21"/>
    </location>
</feature>
<dbReference type="GO" id="GO:0005774">
    <property type="term" value="C:vacuolar membrane"/>
    <property type="evidence" value="ECO:0007669"/>
    <property type="project" value="TreeGrafter"/>
</dbReference>
<evidence type="ECO:0000256" key="1">
    <source>
        <dbReference type="ARBA" id="ARBA00022574"/>
    </source>
</evidence>
<dbReference type="GO" id="GO:0005829">
    <property type="term" value="C:cytosol"/>
    <property type="evidence" value="ECO:0007669"/>
    <property type="project" value="TreeGrafter"/>
</dbReference>
<dbReference type="OrthoDB" id="60955at2759"/>
<dbReference type="InterPro" id="IPR036322">
    <property type="entry name" value="WD40_repeat_dom_sf"/>
</dbReference>
<dbReference type="SMART" id="SM00320">
    <property type="entry name" value="WD40"/>
    <property type="match status" value="3"/>
</dbReference>
<dbReference type="GO" id="GO:1904263">
    <property type="term" value="P:positive regulation of TORC1 signaling"/>
    <property type="evidence" value="ECO:0007669"/>
    <property type="project" value="TreeGrafter"/>
</dbReference>
<dbReference type="GO" id="GO:0061700">
    <property type="term" value="C:GATOR2 complex"/>
    <property type="evidence" value="ECO:0007669"/>
    <property type="project" value="TreeGrafter"/>
</dbReference>
<organism evidence="4">
    <name type="scientific">Cryptococcus bacillisporus CA1280</name>
    <dbReference type="NCBI Taxonomy" id="1296109"/>
    <lineage>
        <taxon>Eukaryota</taxon>
        <taxon>Fungi</taxon>
        <taxon>Dikarya</taxon>
        <taxon>Basidiomycota</taxon>
        <taxon>Agaricomycotina</taxon>
        <taxon>Tremellomycetes</taxon>
        <taxon>Tremellales</taxon>
        <taxon>Cryptococcaceae</taxon>
        <taxon>Cryptococcus</taxon>
        <taxon>Cryptococcus gattii species complex</taxon>
    </lineage>
</organism>
<feature type="region of interest" description="Disordered" evidence="3">
    <location>
        <begin position="1"/>
        <end position="26"/>
    </location>
</feature>
<dbReference type="HOGENOM" id="CLU_733652_0_0_1"/>
<dbReference type="AlphaFoldDB" id="A0A0D0VEE5"/>
<dbReference type="InterPro" id="IPR015943">
    <property type="entry name" value="WD40/YVTN_repeat-like_dom_sf"/>
</dbReference>
<dbReference type="InterPro" id="IPR001680">
    <property type="entry name" value="WD40_rpt"/>
</dbReference>
<reference evidence="4" key="1">
    <citation type="submission" date="2015-01" db="EMBL/GenBank/DDBJ databases">
        <title>The Genome Sequence of Cryptococcus gattii CA1280.</title>
        <authorList>
            <consortium name="The Broad Institute Genomics Platform"/>
            <person name="Cuomo C."/>
            <person name="Litvintseva A."/>
            <person name="Chen Y."/>
            <person name="Heitman J."/>
            <person name="Sun S."/>
            <person name="Springer D."/>
            <person name="Dromer F."/>
            <person name="Young S."/>
            <person name="Zeng Q."/>
            <person name="Gargeya S."/>
            <person name="Abouelleil A."/>
            <person name="Alvarado L."/>
            <person name="Chapman S.B."/>
            <person name="Gainer-Dewar J."/>
            <person name="Goldberg J."/>
            <person name="Griggs A."/>
            <person name="Gujja S."/>
            <person name="Hansen M."/>
            <person name="Howarth C."/>
            <person name="Imamovic A."/>
            <person name="Larimer J."/>
            <person name="Murphy C."/>
            <person name="Naylor J."/>
            <person name="Pearson M."/>
            <person name="Priest M."/>
            <person name="Roberts A."/>
            <person name="Saif S."/>
            <person name="Shea T."/>
            <person name="Sykes S."/>
            <person name="Wortman J."/>
            <person name="Nusbaum C."/>
            <person name="Birren B."/>
        </authorList>
    </citation>
    <scope>NUCLEOTIDE SEQUENCE [LARGE SCALE GENOMIC DNA]</scope>
    <source>
        <strain evidence="4">CA1280</strain>
    </source>
</reference>
<dbReference type="Pfam" id="PF00400">
    <property type="entry name" value="WD40"/>
    <property type="match status" value="1"/>
</dbReference>
<dbReference type="EMBL" id="KN847993">
    <property type="protein sequence ID" value="KIR44909.1"/>
    <property type="molecule type" value="Genomic_DNA"/>
</dbReference>
<dbReference type="GO" id="GO:0016239">
    <property type="term" value="P:positive regulation of macroautophagy"/>
    <property type="evidence" value="ECO:0007669"/>
    <property type="project" value="TreeGrafter"/>
</dbReference>
<accession>A0A0D0VEE5</accession>
<protein>
    <submittedName>
        <fullName evidence="4">Uncharacterized protein</fullName>
    </submittedName>
</protein>
<dbReference type="PANTHER" id="PTHR46200">
    <property type="entry name" value="GATOR COMPLEX PROTEIN WDR24"/>
    <property type="match status" value="1"/>
</dbReference>
<dbReference type="Gene3D" id="2.130.10.10">
    <property type="entry name" value="YVTN repeat-like/Quinoprotein amine dehydrogenase"/>
    <property type="match status" value="1"/>
</dbReference>
<feature type="region of interest" description="Disordered" evidence="3">
    <location>
        <begin position="139"/>
        <end position="158"/>
    </location>
</feature>
<evidence type="ECO:0000313" key="4">
    <source>
        <dbReference type="EMBL" id="KIR44909.1"/>
    </source>
</evidence>
<dbReference type="PANTHER" id="PTHR46200:SF1">
    <property type="entry name" value="GATOR COMPLEX PROTEIN WDR24"/>
    <property type="match status" value="1"/>
</dbReference>
<keyword evidence="2" id="KW-0677">Repeat</keyword>
<feature type="compositionally biased region" description="Polar residues" evidence="3">
    <location>
        <begin position="69"/>
        <end position="85"/>
    </location>
</feature>